<dbReference type="RefSeq" id="WP_354842893.1">
    <property type="nucleotide sequence ID" value="NZ_JBEXUJ010000015.1"/>
</dbReference>
<accession>A0A1H4SL92</accession>
<dbReference type="STRING" id="208445.SAMN04489727_3791"/>
<name>A0A1H4SL92_9PSEU</name>
<sequence>MVLAKKEVGQYGWTVETDPVVKKIAANGDVQLILDGNGVVLAKKEIGQYGWTVETGQQ</sequence>
<dbReference type="EMBL" id="FNSO01000004">
    <property type="protein sequence ID" value="SEC44893.1"/>
    <property type="molecule type" value="Genomic_DNA"/>
</dbReference>
<protein>
    <submittedName>
        <fullName evidence="1">Uncharacterized protein</fullName>
    </submittedName>
</protein>
<dbReference type="AlphaFoldDB" id="A0A1H4SL92"/>
<dbReference type="Proteomes" id="UP000199622">
    <property type="component" value="Unassembled WGS sequence"/>
</dbReference>
<reference evidence="2" key="1">
    <citation type="submission" date="2016-10" db="EMBL/GenBank/DDBJ databases">
        <authorList>
            <person name="Varghese N."/>
            <person name="Submissions S."/>
        </authorList>
    </citation>
    <scope>NUCLEOTIDE SEQUENCE [LARGE SCALE GENOMIC DNA]</scope>
    <source>
        <strain evidence="2">DSM 44544</strain>
    </source>
</reference>
<organism evidence="1 2">
    <name type="scientific">Amycolatopsis tolypomycina</name>
    <dbReference type="NCBI Taxonomy" id="208445"/>
    <lineage>
        <taxon>Bacteria</taxon>
        <taxon>Bacillati</taxon>
        <taxon>Actinomycetota</taxon>
        <taxon>Actinomycetes</taxon>
        <taxon>Pseudonocardiales</taxon>
        <taxon>Pseudonocardiaceae</taxon>
        <taxon>Amycolatopsis</taxon>
    </lineage>
</organism>
<gene>
    <name evidence="1" type="ORF">SAMN04489727_3791</name>
</gene>
<keyword evidence="2" id="KW-1185">Reference proteome</keyword>
<proteinExistence type="predicted"/>
<evidence type="ECO:0000313" key="1">
    <source>
        <dbReference type="EMBL" id="SEC44893.1"/>
    </source>
</evidence>
<evidence type="ECO:0000313" key="2">
    <source>
        <dbReference type="Proteomes" id="UP000199622"/>
    </source>
</evidence>